<evidence type="ECO:0000256" key="8">
    <source>
        <dbReference type="ARBA" id="ARBA00023136"/>
    </source>
</evidence>
<feature type="transmembrane region" description="Helical" evidence="9">
    <location>
        <begin position="52"/>
        <end position="74"/>
    </location>
</feature>
<keyword evidence="8 9" id="KW-0472">Membrane</keyword>
<evidence type="ECO:0000259" key="10">
    <source>
        <dbReference type="PROSITE" id="PS50893"/>
    </source>
</evidence>
<dbReference type="EMBL" id="JARBDR010000496">
    <property type="protein sequence ID" value="KAJ8311732.1"/>
    <property type="molecule type" value="Genomic_DNA"/>
</dbReference>
<dbReference type="InterPro" id="IPR036640">
    <property type="entry name" value="ABC1_TM_sf"/>
</dbReference>
<dbReference type="Proteomes" id="UP001217089">
    <property type="component" value="Unassembled WGS sequence"/>
</dbReference>
<feature type="domain" description="ABC transmembrane type-1" evidence="11">
    <location>
        <begin position="1"/>
        <end position="104"/>
    </location>
</feature>
<dbReference type="InterPro" id="IPR011527">
    <property type="entry name" value="ABC1_TM_dom"/>
</dbReference>
<keyword evidence="5" id="KW-0547">Nucleotide-binding</keyword>
<keyword evidence="3 9" id="KW-0812">Transmembrane</keyword>
<dbReference type="PROSITE" id="PS50929">
    <property type="entry name" value="ABC_TM1F"/>
    <property type="match status" value="2"/>
</dbReference>
<protein>
    <recommendedName>
        <fullName evidence="14">ABC transporter domain-containing protein</fullName>
    </recommendedName>
</protein>
<evidence type="ECO:0000256" key="1">
    <source>
        <dbReference type="ARBA" id="ARBA00004127"/>
    </source>
</evidence>
<gene>
    <name evidence="12" type="ORF">KUTeg_011087</name>
</gene>
<dbReference type="Pfam" id="PF00005">
    <property type="entry name" value="ABC_tran"/>
    <property type="match status" value="1"/>
</dbReference>
<keyword evidence="4" id="KW-0677">Repeat</keyword>
<keyword evidence="2" id="KW-0813">Transport</keyword>
<evidence type="ECO:0000256" key="6">
    <source>
        <dbReference type="ARBA" id="ARBA00022840"/>
    </source>
</evidence>
<reference evidence="12 13" key="1">
    <citation type="submission" date="2022-12" db="EMBL/GenBank/DDBJ databases">
        <title>Chromosome-level genome of Tegillarca granosa.</title>
        <authorList>
            <person name="Kim J."/>
        </authorList>
    </citation>
    <scope>NUCLEOTIDE SEQUENCE [LARGE SCALE GENOMIC DNA]</scope>
    <source>
        <strain evidence="12">Teg-2019</strain>
        <tissue evidence="12">Adductor muscle</tissue>
    </source>
</reference>
<proteinExistence type="predicted"/>
<evidence type="ECO:0000256" key="2">
    <source>
        <dbReference type="ARBA" id="ARBA00022448"/>
    </source>
</evidence>
<dbReference type="Gene3D" id="1.20.1560.10">
    <property type="entry name" value="ABC transporter type 1, transmembrane domain"/>
    <property type="match status" value="1"/>
</dbReference>
<keyword evidence="13" id="KW-1185">Reference proteome</keyword>
<dbReference type="Pfam" id="PF00664">
    <property type="entry name" value="ABC_membrane"/>
    <property type="match status" value="1"/>
</dbReference>
<sequence length="426" mass="47805">MSNSAKGEYTTGEIVNLMALDCLRIQNAFQFAYEIIAFWFFMAIGLCQLWDLMGVATLGGVGVIIILGVLNAYFGKLEQKYQQAVLRVKSTRIKVLNEVLQGIKGSLAYVPQEAWIQNLTLRDNILFGNRYVEKKYQRIIKACALEQDLTVLSAGDMTEIGEKGINISGGQKQRVSLARAVYCNADIYLLDDPLSAVDSHVGRHLFNNVIGPEGLLRHKGTNIFGNFWLVYWTKDPYLKNISLGNTTEYYNKNIDYLLMYTLLGVIQGVCMFLFAITAFLRIVKAAGDIHSSMLHCIIRSPMAFFDTTPVGRIMNSVGQRQLVCLGRALLNKTKILILDEATAAVDMETDELIQHTIRTEFKDCTVLSIAHRLNTIMDYDRIMVLDKGKIVELDSPDTLLQNEDGVFYSMAKDANIVSSNQVKFEA</sequence>
<evidence type="ECO:0000256" key="3">
    <source>
        <dbReference type="ARBA" id="ARBA00022692"/>
    </source>
</evidence>
<evidence type="ECO:0000313" key="13">
    <source>
        <dbReference type="Proteomes" id="UP001217089"/>
    </source>
</evidence>
<accession>A0ABQ9F632</accession>
<feature type="domain" description="ABC transmembrane type-1" evidence="11">
    <location>
        <begin position="241"/>
        <end position="315"/>
    </location>
</feature>
<feature type="transmembrane region" description="Helical" evidence="9">
    <location>
        <begin position="28"/>
        <end position="46"/>
    </location>
</feature>
<dbReference type="InterPro" id="IPR050173">
    <property type="entry name" value="ABC_transporter_C-like"/>
</dbReference>
<evidence type="ECO:0000256" key="4">
    <source>
        <dbReference type="ARBA" id="ARBA00022737"/>
    </source>
</evidence>
<dbReference type="SUPFAM" id="SSF90123">
    <property type="entry name" value="ABC transporter transmembrane region"/>
    <property type="match status" value="2"/>
</dbReference>
<dbReference type="PANTHER" id="PTHR24223:SF443">
    <property type="entry name" value="MULTIDRUG-RESISTANCE LIKE PROTEIN 1, ISOFORM I"/>
    <property type="match status" value="1"/>
</dbReference>
<comment type="caution">
    <text evidence="12">The sequence shown here is derived from an EMBL/GenBank/DDBJ whole genome shotgun (WGS) entry which is preliminary data.</text>
</comment>
<evidence type="ECO:0008006" key="14">
    <source>
        <dbReference type="Google" id="ProtNLM"/>
    </source>
</evidence>
<dbReference type="InterPro" id="IPR027417">
    <property type="entry name" value="P-loop_NTPase"/>
</dbReference>
<dbReference type="SUPFAM" id="SSF52540">
    <property type="entry name" value="P-loop containing nucleoside triphosphate hydrolases"/>
    <property type="match status" value="2"/>
</dbReference>
<comment type="subcellular location">
    <subcellularLocation>
        <location evidence="1">Endomembrane system</location>
        <topology evidence="1">Multi-pass membrane protein</topology>
    </subcellularLocation>
</comment>
<dbReference type="InterPro" id="IPR017871">
    <property type="entry name" value="ABC_transporter-like_CS"/>
</dbReference>
<feature type="domain" description="ABC transporter" evidence="10">
    <location>
        <begin position="23"/>
        <end position="268"/>
    </location>
</feature>
<dbReference type="InterPro" id="IPR003439">
    <property type="entry name" value="ABC_transporter-like_ATP-bd"/>
</dbReference>
<dbReference type="PANTHER" id="PTHR24223">
    <property type="entry name" value="ATP-BINDING CASSETTE SUB-FAMILY C"/>
    <property type="match status" value="1"/>
</dbReference>
<evidence type="ECO:0000256" key="5">
    <source>
        <dbReference type="ARBA" id="ARBA00022741"/>
    </source>
</evidence>
<dbReference type="Gene3D" id="3.40.50.300">
    <property type="entry name" value="P-loop containing nucleotide triphosphate hydrolases"/>
    <property type="match status" value="2"/>
</dbReference>
<organism evidence="12 13">
    <name type="scientific">Tegillarca granosa</name>
    <name type="common">Malaysian cockle</name>
    <name type="synonym">Anadara granosa</name>
    <dbReference type="NCBI Taxonomy" id="220873"/>
    <lineage>
        <taxon>Eukaryota</taxon>
        <taxon>Metazoa</taxon>
        <taxon>Spiralia</taxon>
        <taxon>Lophotrochozoa</taxon>
        <taxon>Mollusca</taxon>
        <taxon>Bivalvia</taxon>
        <taxon>Autobranchia</taxon>
        <taxon>Pteriomorphia</taxon>
        <taxon>Arcoida</taxon>
        <taxon>Arcoidea</taxon>
        <taxon>Arcidae</taxon>
        <taxon>Tegillarca</taxon>
    </lineage>
</organism>
<keyword evidence="7 9" id="KW-1133">Transmembrane helix</keyword>
<evidence type="ECO:0000256" key="7">
    <source>
        <dbReference type="ARBA" id="ARBA00022989"/>
    </source>
</evidence>
<evidence type="ECO:0000313" key="12">
    <source>
        <dbReference type="EMBL" id="KAJ8311732.1"/>
    </source>
</evidence>
<feature type="transmembrane region" description="Helical" evidence="9">
    <location>
        <begin position="257"/>
        <end position="280"/>
    </location>
</feature>
<evidence type="ECO:0000259" key="11">
    <source>
        <dbReference type="PROSITE" id="PS50929"/>
    </source>
</evidence>
<keyword evidence="6" id="KW-0067">ATP-binding</keyword>
<name>A0ABQ9F632_TEGGR</name>
<dbReference type="PROSITE" id="PS50893">
    <property type="entry name" value="ABC_TRANSPORTER_2"/>
    <property type="match status" value="1"/>
</dbReference>
<evidence type="ECO:0000256" key="9">
    <source>
        <dbReference type="SAM" id="Phobius"/>
    </source>
</evidence>
<dbReference type="PROSITE" id="PS00211">
    <property type="entry name" value="ABC_TRANSPORTER_1"/>
    <property type="match status" value="1"/>
</dbReference>